<feature type="compositionally biased region" description="Pro residues" evidence="5">
    <location>
        <begin position="946"/>
        <end position="959"/>
    </location>
</feature>
<feature type="region of interest" description="Disordered" evidence="5">
    <location>
        <begin position="390"/>
        <end position="434"/>
    </location>
</feature>
<accession>A0A672YB89</accession>
<dbReference type="SUPFAM" id="SSF50156">
    <property type="entry name" value="PDZ domain-like"/>
    <property type="match status" value="1"/>
</dbReference>
<dbReference type="PANTHER" id="PTHR24135:SF17">
    <property type="entry name" value="SH3 AND MULTIPLE ANKYRIN REPEAT DOMAINS PROTEIN 2"/>
    <property type="match status" value="1"/>
</dbReference>
<feature type="compositionally biased region" description="Polar residues" evidence="5">
    <location>
        <begin position="982"/>
        <end position="997"/>
    </location>
</feature>
<keyword evidence="2" id="KW-0963">Cytoplasm</keyword>
<organism evidence="8 9">
    <name type="scientific">Sphaeramia orbicularis</name>
    <name type="common">orbiculate cardinalfish</name>
    <dbReference type="NCBI Taxonomy" id="375764"/>
    <lineage>
        <taxon>Eukaryota</taxon>
        <taxon>Metazoa</taxon>
        <taxon>Chordata</taxon>
        <taxon>Craniata</taxon>
        <taxon>Vertebrata</taxon>
        <taxon>Euteleostomi</taxon>
        <taxon>Actinopterygii</taxon>
        <taxon>Neopterygii</taxon>
        <taxon>Teleostei</taxon>
        <taxon>Neoteleostei</taxon>
        <taxon>Acanthomorphata</taxon>
        <taxon>Gobiaria</taxon>
        <taxon>Kurtiformes</taxon>
        <taxon>Apogonoidei</taxon>
        <taxon>Apogonidae</taxon>
        <taxon>Apogoninae</taxon>
        <taxon>Sphaeramia</taxon>
    </lineage>
</organism>
<evidence type="ECO:0000259" key="6">
    <source>
        <dbReference type="PROSITE" id="PS50105"/>
    </source>
</evidence>
<feature type="region of interest" description="Disordered" evidence="5">
    <location>
        <begin position="248"/>
        <end position="298"/>
    </location>
</feature>
<dbReference type="GO" id="GO:0035255">
    <property type="term" value="F:ionotropic glutamate receptor binding"/>
    <property type="evidence" value="ECO:0007669"/>
    <property type="project" value="TreeGrafter"/>
</dbReference>
<dbReference type="InterPro" id="IPR001660">
    <property type="entry name" value="SAM"/>
</dbReference>
<dbReference type="GO" id="GO:0045211">
    <property type="term" value="C:postsynaptic membrane"/>
    <property type="evidence" value="ECO:0007669"/>
    <property type="project" value="TreeGrafter"/>
</dbReference>
<dbReference type="GO" id="GO:0043197">
    <property type="term" value="C:dendritic spine"/>
    <property type="evidence" value="ECO:0007669"/>
    <property type="project" value="TreeGrafter"/>
</dbReference>
<dbReference type="SUPFAM" id="SSF47769">
    <property type="entry name" value="SAM/Pointed domain"/>
    <property type="match status" value="1"/>
</dbReference>
<dbReference type="CDD" id="cd09506">
    <property type="entry name" value="SAM_Shank1_2_3"/>
    <property type="match status" value="1"/>
</dbReference>
<feature type="compositionally biased region" description="Low complexity" evidence="5">
    <location>
        <begin position="1060"/>
        <end position="1081"/>
    </location>
</feature>
<feature type="region of interest" description="Disordered" evidence="5">
    <location>
        <begin position="809"/>
        <end position="889"/>
    </location>
</feature>
<proteinExistence type="predicted"/>
<dbReference type="Pfam" id="PF00595">
    <property type="entry name" value="PDZ"/>
    <property type="match status" value="1"/>
</dbReference>
<evidence type="ECO:0000259" key="7">
    <source>
        <dbReference type="PROSITE" id="PS50106"/>
    </source>
</evidence>
<feature type="compositionally biased region" description="Low complexity" evidence="5">
    <location>
        <begin position="1036"/>
        <end position="1052"/>
    </location>
</feature>
<dbReference type="SMART" id="SM00228">
    <property type="entry name" value="PDZ"/>
    <property type="match status" value="1"/>
</dbReference>
<evidence type="ECO:0000256" key="1">
    <source>
        <dbReference type="ARBA" id="ARBA00004496"/>
    </source>
</evidence>
<dbReference type="Gene3D" id="1.10.150.50">
    <property type="entry name" value="Transcription Factor, Ets-1"/>
    <property type="match status" value="1"/>
</dbReference>
<sequence length="1199" mass="129059">MLTMNLHSGRASVAMLRMMGCANGRSARHLLHSDCVVDEKTVVLQKKENEGFGFVLRGAKADTPIEEFTPTPAFPALQYLESVDEGGVAWQAGLRTGDFLIEVNQENVVKVGHRQVVNMIRQGGNRLLIKVVTVSRNLDPEDTARKKAPPPPKRAPTTALSMRSKSMTSELEELGKSILVFPLIPEDGRNSLSNVAVVPPTVPGAFLGIPEKGTLKKQKSIESRGFRSGLEEDEKQGFLTPPLLKFSRSLSMPDTSEDIPPPPAISPPSPPAYNSAAGPTTKNYGTTRPSFTQNSPANAVTTISRDVGTLRRGYFRQSSEQFESTRTRGRTPVPENPYSEVGNKTLYVPAKPARRKGMLVKQSNVEDSPEKTCHMPRTCSSIPIPTIIVKEPSTSSSGKSSQGSSMEIEPTTPEHPPLTPTIGGSGGLRPDDPLSLSNPFAAAIAGAVRDREKRLEAKKNSIAFQSIDIGDDDLTGPMPTPRLRHSKSIDEGMFSSDERLRRIMAPPSTVQLGPPVGGGSGNMTDFNTPEPTVVREPLNTRTGQCPNLDSPVSLPSTPPKTHYRANGTYLHPVTGKPLDPNSPLALALAARDRAMKEQQNHPQNHHKPDLNQPLFIDTKLRSGIETSFAAISTATMGRPGRGGLRRQMTEQKYESDTVREERQHQAVEERKSAPADVADSSQPKSAGLLMVHTTTEASNKANAQDVDGQDSNRPSELKDPNQPDLHNAPVPLSNQQLPSSRRRSVPLGESMDEPVKLPFRIPPPPLASVDIDEDFEFSEPLPPPLEFANSIDIPDDQASAIAEMLQQQRRNGGPPLPPYHPHAPPPVTDQHKRMANSMPPSYPPPPPDPESGVGDSGIEEVDSRSSGDPQHMETTSTVSSISTLSSEGGFCDSALESLYATADGHAFLVDRPPVPPKPKGKSVINRTSLYHDTLIEEPPESYGSPPQAPPPSSSEPPRTPTQRTSKLWGDQPPELRSPPSTPDTKNTVITELSSILQHMNRDRPPKPGESLDSPTGTRGAFGTRPPTEDSGMRTNAAAAAALTSTPPSSLPSQPHPCSPPDSASSLTPCSSLPPSVSPTLTDVFGLPTPPMGSGGGYSLSSSCGGSGSSRSPSPLTLMQAVAASGKPFASKPMELWSKHDVADWLESLNLGEHRDAFLDNEIEGAHLPSLQKEDLIDLGVTRVGHRMNIERALKLLQDR</sequence>
<dbReference type="InterPro" id="IPR001478">
    <property type="entry name" value="PDZ"/>
</dbReference>
<dbReference type="Proteomes" id="UP000472271">
    <property type="component" value="Chromosome 3"/>
</dbReference>
<dbReference type="InterPro" id="IPR051569">
    <property type="entry name" value="SHANK"/>
</dbReference>
<dbReference type="InParanoid" id="A0A672YB89"/>
<feature type="region of interest" description="Disordered" evidence="5">
    <location>
        <begin position="360"/>
        <end position="379"/>
    </location>
</feature>
<feature type="compositionally biased region" description="Low complexity" evidence="5">
    <location>
        <begin position="874"/>
        <end position="886"/>
    </location>
</feature>
<dbReference type="Ensembl" id="ENSSORT00005000611.1">
    <property type="protein sequence ID" value="ENSSORP00005000585.1"/>
    <property type="gene ID" value="ENSSORG00005000402.1"/>
</dbReference>
<feature type="compositionally biased region" description="Low complexity" evidence="5">
    <location>
        <begin position="393"/>
        <end position="411"/>
    </location>
</feature>
<keyword evidence="3" id="KW-0770">Synapse</keyword>
<dbReference type="GO" id="GO:0005737">
    <property type="term" value="C:cytoplasm"/>
    <property type="evidence" value="ECO:0007669"/>
    <property type="project" value="UniProtKB-SubCell"/>
</dbReference>
<keyword evidence="9" id="KW-1185">Reference proteome</keyword>
<feature type="region of interest" description="Disordered" evidence="5">
    <location>
        <begin position="696"/>
        <end position="761"/>
    </location>
</feature>
<dbReference type="AlphaFoldDB" id="A0A672YB89"/>
<dbReference type="InterPro" id="IPR013761">
    <property type="entry name" value="SAM/pointed_sf"/>
</dbReference>
<feature type="region of interest" description="Disordered" evidence="5">
    <location>
        <begin position="592"/>
        <end position="612"/>
    </location>
</feature>
<feature type="compositionally biased region" description="Pro residues" evidence="5">
    <location>
        <begin position="259"/>
        <end position="271"/>
    </location>
</feature>
<evidence type="ECO:0000256" key="4">
    <source>
        <dbReference type="ARBA" id="ARBA00034105"/>
    </source>
</evidence>
<feature type="compositionally biased region" description="Low complexity" evidence="5">
    <location>
        <begin position="1098"/>
        <end position="1112"/>
    </location>
</feature>
<dbReference type="InterPro" id="IPR036034">
    <property type="entry name" value="PDZ_sf"/>
</dbReference>
<reference evidence="8" key="1">
    <citation type="submission" date="2019-06" db="EMBL/GenBank/DDBJ databases">
        <authorList>
            <consortium name="Wellcome Sanger Institute Data Sharing"/>
        </authorList>
    </citation>
    <scope>NUCLEOTIDE SEQUENCE [LARGE SCALE GENOMIC DNA]</scope>
</reference>
<reference evidence="8" key="2">
    <citation type="submission" date="2025-08" db="UniProtKB">
        <authorList>
            <consortium name="Ensembl"/>
        </authorList>
    </citation>
    <scope>IDENTIFICATION</scope>
</reference>
<evidence type="ECO:0000313" key="8">
    <source>
        <dbReference type="Ensembl" id="ENSSORP00005000585.1"/>
    </source>
</evidence>
<dbReference type="CDD" id="cd06746">
    <property type="entry name" value="PDZ_SHANK1_3-like"/>
    <property type="match status" value="1"/>
</dbReference>
<name>A0A672YB89_9TELE</name>
<feature type="compositionally biased region" description="Pro residues" evidence="5">
    <location>
        <begin position="814"/>
        <end position="827"/>
    </location>
</feature>
<dbReference type="SMART" id="SM00454">
    <property type="entry name" value="SAM"/>
    <property type="match status" value="1"/>
</dbReference>
<feature type="region of interest" description="Disordered" evidence="5">
    <location>
        <begin position="632"/>
        <end position="684"/>
    </location>
</feature>
<dbReference type="FunFam" id="2.30.42.10:FF:000018">
    <property type="entry name" value="SH3 and multiple ankyrin repeat domains protein 2"/>
    <property type="match status" value="1"/>
</dbReference>
<dbReference type="PROSITE" id="PS50105">
    <property type="entry name" value="SAM_DOMAIN"/>
    <property type="match status" value="1"/>
</dbReference>
<dbReference type="PROSITE" id="PS50106">
    <property type="entry name" value="PDZ"/>
    <property type="match status" value="1"/>
</dbReference>
<feature type="region of interest" description="Disordered" evidence="5">
    <location>
        <begin position="907"/>
        <end position="1112"/>
    </location>
</feature>
<dbReference type="PANTHER" id="PTHR24135">
    <property type="entry name" value="SH3 AND MULTIPLE ANKYRIN REPEAT DOMAINS PROTEIN"/>
    <property type="match status" value="1"/>
</dbReference>
<feature type="domain" description="SAM" evidence="6">
    <location>
        <begin position="1136"/>
        <end position="1199"/>
    </location>
</feature>
<feature type="compositionally biased region" description="Polar residues" evidence="5">
    <location>
        <begin position="277"/>
        <end position="298"/>
    </location>
</feature>
<dbReference type="GO" id="GO:0014069">
    <property type="term" value="C:postsynaptic density"/>
    <property type="evidence" value="ECO:0007669"/>
    <property type="project" value="UniProtKB-SubCell"/>
</dbReference>
<dbReference type="FunFam" id="1.10.150.50:FF:000006">
    <property type="entry name" value="SH3 and multiple ankyrin repeat domains protein 2"/>
    <property type="match status" value="1"/>
</dbReference>
<feature type="compositionally biased region" description="Pro residues" evidence="5">
    <location>
        <begin position="840"/>
        <end position="849"/>
    </location>
</feature>
<dbReference type="Pfam" id="PF00536">
    <property type="entry name" value="SAM_1"/>
    <property type="match status" value="1"/>
</dbReference>
<dbReference type="GO" id="GO:0030160">
    <property type="term" value="F:synaptic receptor adaptor activity"/>
    <property type="evidence" value="ECO:0007669"/>
    <property type="project" value="TreeGrafter"/>
</dbReference>
<evidence type="ECO:0000256" key="2">
    <source>
        <dbReference type="ARBA" id="ARBA00022490"/>
    </source>
</evidence>
<feature type="region of interest" description="Disordered" evidence="5">
    <location>
        <begin position="314"/>
        <end position="342"/>
    </location>
</feature>
<feature type="domain" description="PDZ" evidence="7">
    <location>
        <begin position="41"/>
        <end position="135"/>
    </location>
</feature>
<protein>
    <submittedName>
        <fullName evidence="8">SH3 and multiple ankyrin repeat domains 2a</fullName>
    </submittedName>
</protein>
<evidence type="ECO:0000256" key="5">
    <source>
        <dbReference type="SAM" id="MobiDB-lite"/>
    </source>
</evidence>
<evidence type="ECO:0000256" key="3">
    <source>
        <dbReference type="ARBA" id="ARBA00023018"/>
    </source>
</evidence>
<comment type="subcellular location">
    <subcellularLocation>
        <location evidence="1">Cytoplasm</location>
    </subcellularLocation>
    <subcellularLocation>
        <location evidence="4">Postsynaptic density</location>
    </subcellularLocation>
</comment>
<feature type="region of interest" description="Disordered" evidence="5">
    <location>
        <begin position="140"/>
        <end position="163"/>
    </location>
</feature>
<feature type="compositionally biased region" description="Basic and acidic residues" evidence="5">
    <location>
        <begin position="647"/>
        <end position="673"/>
    </location>
</feature>
<evidence type="ECO:0000313" key="9">
    <source>
        <dbReference type="Proteomes" id="UP000472271"/>
    </source>
</evidence>
<dbReference type="Gene3D" id="2.30.42.10">
    <property type="match status" value="1"/>
</dbReference>
<reference evidence="8" key="3">
    <citation type="submission" date="2025-09" db="UniProtKB">
        <authorList>
            <consortium name="Ensembl"/>
        </authorList>
    </citation>
    <scope>IDENTIFICATION</scope>
</reference>